<keyword evidence="3" id="KW-0804">Transcription</keyword>
<dbReference type="KEGG" id="muh:HYN43_015555"/>
<evidence type="ECO:0000313" key="6">
    <source>
        <dbReference type="Proteomes" id="UP000270046"/>
    </source>
</evidence>
<dbReference type="InterPro" id="IPR036390">
    <property type="entry name" value="WH_DNA-bd_sf"/>
</dbReference>
<dbReference type="SMART" id="SM00347">
    <property type="entry name" value="HTH_MARR"/>
    <property type="match status" value="1"/>
</dbReference>
<dbReference type="InterPro" id="IPR036388">
    <property type="entry name" value="WH-like_DNA-bd_sf"/>
</dbReference>
<dbReference type="PROSITE" id="PS50995">
    <property type="entry name" value="HTH_MARR_2"/>
    <property type="match status" value="1"/>
</dbReference>
<dbReference type="AlphaFoldDB" id="A0A494VMR1"/>
<dbReference type="SUPFAM" id="SSF46785">
    <property type="entry name" value="Winged helix' DNA-binding domain"/>
    <property type="match status" value="1"/>
</dbReference>
<reference evidence="5 6" key="1">
    <citation type="submission" date="2018-10" db="EMBL/GenBank/DDBJ databases">
        <title>Genome sequencing of Mucilaginibacter sp. HYN0043.</title>
        <authorList>
            <person name="Kim M."/>
            <person name="Yi H."/>
        </authorList>
    </citation>
    <scope>NUCLEOTIDE SEQUENCE [LARGE SCALE GENOMIC DNA]</scope>
    <source>
        <strain evidence="5 6">HYN0043</strain>
    </source>
</reference>
<feature type="domain" description="HTH marR-type" evidence="4">
    <location>
        <begin position="1"/>
        <end position="151"/>
    </location>
</feature>
<dbReference type="PANTHER" id="PTHR42756">
    <property type="entry name" value="TRANSCRIPTIONAL REGULATOR, MARR"/>
    <property type="match status" value="1"/>
</dbReference>
<evidence type="ECO:0000256" key="1">
    <source>
        <dbReference type="ARBA" id="ARBA00023015"/>
    </source>
</evidence>
<dbReference type="OrthoDB" id="948423at2"/>
<evidence type="ECO:0000256" key="3">
    <source>
        <dbReference type="ARBA" id="ARBA00023163"/>
    </source>
</evidence>
<dbReference type="EMBL" id="CP032869">
    <property type="protein sequence ID" value="AYL96627.1"/>
    <property type="molecule type" value="Genomic_DNA"/>
</dbReference>
<accession>A0A494VMR1</accession>
<dbReference type="Gene3D" id="1.10.10.10">
    <property type="entry name" value="Winged helix-like DNA-binding domain superfamily/Winged helix DNA-binding domain"/>
    <property type="match status" value="1"/>
</dbReference>
<dbReference type="GO" id="GO:0003677">
    <property type="term" value="F:DNA binding"/>
    <property type="evidence" value="ECO:0007669"/>
    <property type="project" value="UniProtKB-KW"/>
</dbReference>
<evidence type="ECO:0000259" key="4">
    <source>
        <dbReference type="PROSITE" id="PS50995"/>
    </source>
</evidence>
<evidence type="ECO:0000313" key="5">
    <source>
        <dbReference type="EMBL" id="AYL96627.1"/>
    </source>
</evidence>
<sequence>MNEAITNKQLKAFEGLQDKNWQRLIFILRKHLDAWAHNNIKPYWGQMKISYMPVLCNIMVDGISITELSRLSMVSKQNMSRTIHELEEHGMITSEANSTDKRSETLKLTTAGKQFMLEANQDVFNLGNMYKNLVGEQDLETAVRVLNRIIDFHENFGDGNEEQIEV</sequence>
<dbReference type="InterPro" id="IPR000835">
    <property type="entry name" value="HTH_MarR-typ"/>
</dbReference>
<name>A0A494VMR1_9SPHI</name>
<organism evidence="5 6">
    <name type="scientific">Mucilaginibacter celer</name>
    <dbReference type="NCBI Taxonomy" id="2305508"/>
    <lineage>
        <taxon>Bacteria</taxon>
        <taxon>Pseudomonadati</taxon>
        <taxon>Bacteroidota</taxon>
        <taxon>Sphingobacteriia</taxon>
        <taxon>Sphingobacteriales</taxon>
        <taxon>Sphingobacteriaceae</taxon>
        <taxon>Mucilaginibacter</taxon>
    </lineage>
</organism>
<proteinExistence type="predicted"/>
<gene>
    <name evidence="5" type="ORF">HYN43_015555</name>
</gene>
<keyword evidence="1" id="KW-0805">Transcription regulation</keyword>
<keyword evidence="2" id="KW-0238">DNA-binding</keyword>
<dbReference type="Pfam" id="PF12802">
    <property type="entry name" value="MarR_2"/>
    <property type="match status" value="1"/>
</dbReference>
<dbReference type="GO" id="GO:0003700">
    <property type="term" value="F:DNA-binding transcription factor activity"/>
    <property type="evidence" value="ECO:0007669"/>
    <property type="project" value="InterPro"/>
</dbReference>
<dbReference type="PANTHER" id="PTHR42756:SF1">
    <property type="entry name" value="TRANSCRIPTIONAL REPRESSOR OF EMRAB OPERON"/>
    <property type="match status" value="1"/>
</dbReference>
<dbReference type="Proteomes" id="UP000270046">
    <property type="component" value="Chromosome"/>
</dbReference>
<keyword evidence="6" id="KW-1185">Reference proteome</keyword>
<protein>
    <submittedName>
        <fullName evidence="5">MarR family transcriptional regulator</fullName>
    </submittedName>
</protein>
<dbReference type="RefSeq" id="WP_119410223.1">
    <property type="nucleotide sequence ID" value="NZ_CP032869.1"/>
</dbReference>
<dbReference type="PRINTS" id="PR00598">
    <property type="entry name" value="HTHMARR"/>
</dbReference>
<evidence type="ECO:0000256" key="2">
    <source>
        <dbReference type="ARBA" id="ARBA00023125"/>
    </source>
</evidence>